<evidence type="ECO:0000256" key="2">
    <source>
        <dbReference type="ARBA" id="ARBA00022448"/>
    </source>
</evidence>
<evidence type="ECO:0000256" key="4">
    <source>
        <dbReference type="ARBA" id="ARBA00022958"/>
    </source>
</evidence>
<evidence type="ECO:0000259" key="8">
    <source>
        <dbReference type="PROSITE" id="PS51201"/>
    </source>
</evidence>
<evidence type="ECO:0000256" key="7">
    <source>
        <dbReference type="SAM" id="Coils"/>
    </source>
</evidence>
<dbReference type="PROSITE" id="PS51202">
    <property type="entry name" value="RCK_C"/>
    <property type="match status" value="2"/>
</dbReference>
<dbReference type="Pfam" id="PF02080">
    <property type="entry name" value="TrkA_C"/>
    <property type="match status" value="1"/>
</dbReference>
<dbReference type="SUPFAM" id="SSF51735">
    <property type="entry name" value="NAD(P)-binding Rossmann-fold domains"/>
    <property type="match status" value="2"/>
</dbReference>
<dbReference type="Gene3D" id="3.40.50.720">
    <property type="entry name" value="NAD(P)-binding Rossmann-like Domain"/>
    <property type="match status" value="2"/>
</dbReference>
<dbReference type="SUPFAM" id="SSF116726">
    <property type="entry name" value="TrkA C-terminal domain-like"/>
    <property type="match status" value="2"/>
</dbReference>
<evidence type="ECO:0000313" key="11">
    <source>
        <dbReference type="Proteomes" id="UP000252147"/>
    </source>
</evidence>
<feature type="domain" description="RCK C-terminal" evidence="9">
    <location>
        <begin position="139"/>
        <end position="223"/>
    </location>
</feature>
<dbReference type="InterPro" id="IPR036721">
    <property type="entry name" value="RCK_C_sf"/>
</dbReference>
<dbReference type="Pfam" id="PF02254">
    <property type="entry name" value="TrkA_N"/>
    <property type="match status" value="2"/>
</dbReference>
<keyword evidence="4" id="KW-0630">Potassium</keyword>
<dbReference type="PRINTS" id="PR00335">
    <property type="entry name" value="KUPTAKETRKA"/>
</dbReference>
<dbReference type="InterPro" id="IPR036291">
    <property type="entry name" value="NAD(P)-bd_dom_sf"/>
</dbReference>
<sequence>MRIVILGAGSIGGSVANELSSEENDIIVIDNNEKNLEKINGKEGIIVIQGNASSPKTLSKAGFDSQTLLLCLTDVEETNILASIVARSQFEIGKIVCRLTGSTYTNISDQIASGVDYFINPEDLITNEIKDLLVHPGALEVLDFDENRTKLVSVYAKKTGLLVGRQIKELKKDLPDYETRIPAIYREDEFLIPNGDTVINEEDEVYFIADENHIEDVTRELQQLEDKYKNIYIAGCGNLGKLLAKKINNDFNVKVIEKDPDQCEKSSEDLDGVLILNADVADKDFLASENIENCDVFIAVTQDDETNVLCSMMAKKLGAKKTITIVNKEAYLDLVEGNDLDIIIFPVQITVSHILKYIRKGSVFNAHKVKKGAAEVMELNVDSSIKNLIGKSIQELNLNGDMNIPCLIRDEEAIMAHSSTLIQERDHLLIFYKDKSVFDSFYNKYK</sequence>
<dbReference type="PANTHER" id="PTHR43833:SF5">
    <property type="entry name" value="TRK SYSTEM POTASSIUM UPTAKE PROTEIN TRKA"/>
    <property type="match status" value="1"/>
</dbReference>
<keyword evidence="5" id="KW-0520">NAD</keyword>
<evidence type="ECO:0000256" key="6">
    <source>
        <dbReference type="ARBA" id="ARBA00023065"/>
    </source>
</evidence>
<feature type="domain" description="RCK N-terminal" evidence="8">
    <location>
        <begin position="228"/>
        <end position="344"/>
    </location>
</feature>
<gene>
    <name evidence="10" type="ORF">DBW97_00550</name>
</gene>
<dbReference type="NCBIfam" id="NF007039">
    <property type="entry name" value="PRK09496.3-2"/>
    <property type="match status" value="1"/>
</dbReference>
<feature type="domain" description="RCK C-terminal" evidence="9">
    <location>
        <begin position="364"/>
        <end position="446"/>
    </location>
</feature>
<keyword evidence="7" id="KW-0175">Coiled coil</keyword>
<dbReference type="InterPro" id="IPR003148">
    <property type="entry name" value="RCK_N"/>
</dbReference>
<dbReference type="InterPro" id="IPR050721">
    <property type="entry name" value="Trk_Ktr_HKT_K-transport"/>
</dbReference>
<reference evidence="10 11" key="1">
    <citation type="journal article" date="2018" name="Microbiome">
        <title>Fine metagenomic profile of the Mediterranean stratified and mixed water columns revealed by assembly and recruitment.</title>
        <authorList>
            <person name="Haro-Moreno J.M."/>
            <person name="Lopez-Perez M."/>
            <person name="De La Torre J.R."/>
            <person name="Picazo A."/>
            <person name="Camacho A."/>
            <person name="Rodriguez-Valera F."/>
        </authorList>
    </citation>
    <scope>NUCLEOTIDE SEQUENCE [LARGE SCALE GENOMIC DNA]</scope>
    <source>
        <strain evidence="10">MED-G83</strain>
    </source>
</reference>
<evidence type="ECO:0000256" key="1">
    <source>
        <dbReference type="ARBA" id="ARBA00017378"/>
    </source>
</evidence>
<dbReference type="GO" id="GO:0015079">
    <property type="term" value="F:potassium ion transmembrane transporter activity"/>
    <property type="evidence" value="ECO:0007669"/>
    <property type="project" value="InterPro"/>
</dbReference>
<dbReference type="PANTHER" id="PTHR43833">
    <property type="entry name" value="POTASSIUM CHANNEL PROTEIN 2-RELATED-RELATED"/>
    <property type="match status" value="1"/>
</dbReference>
<keyword evidence="6" id="KW-0406">Ion transport</keyword>
<evidence type="ECO:0000256" key="3">
    <source>
        <dbReference type="ARBA" id="ARBA00022538"/>
    </source>
</evidence>
<evidence type="ECO:0000256" key="5">
    <source>
        <dbReference type="ARBA" id="ARBA00023027"/>
    </source>
</evidence>
<dbReference type="PROSITE" id="PS51201">
    <property type="entry name" value="RCK_N"/>
    <property type="match status" value="2"/>
</dbReference>
<dbReference type="NCBIfam" id="NF007031">
    <property type="entry name" value="PRK09496.1-2"/>
    <property type="match status" value="1"/>
</dbReference>
<dbReference type="AlphaFoldDB" id="A0A368BPJ5"/>
<organism evidence="10 11">
    <name type="scientific">SAR86 cluster bacterium</name>
    <dbReference type="NCBI Taxonomy" id="2030880"/>
    <lineage>
        <taxon>Bacteria</taxon>
        <taxon>Pseudomonadati</taxon>
        <taxon>Pseudomonadota</taxon>
        <taxon>Gammaproteobacteria</taxon>
        <taxon>SAR86 cluster</taxon>
    </lineage>
</organism>
<dbReference type="Gene3D" id="3.30.70.1450">
    <property type="entry name" value="Regulator of K+ conductance, C-terminal domain"/>
    <property type="match status" value="2"/>
</dbReference>
<dbReference type="Proteomes" id="UP000252147">
    <property type="component" value="Unassembled WGS sequence"/>
</dbReference>
<accession>A0A368BPJ5</accession>
<evidence type="ECO:0000259" key="9">
    <source>
        <dbReference type="PROSITE" id="PS51202"/>
    </source>
</evidence>
<dbReference type="NCBIfam" id="NF007030">
    <property type="entry name" value="PRK09496.1-1"/>
    <property type="match status" value="1"/>
</dbReference>
<comment type="caution">
    <text evidence="10">The sequence shown here is derived from an EMBL/GenBank/DDBJ whole genome shotgun (WGS) entry which is preliminary data.</text>
</comment>
<dbReference type="InterPro" id="IPR006037">
    <property type="entry name" value="RCK_C"/>
</dbReference>
<feature type="coiled-coil region" evidence="7">
    <location>
        <begin position="207"/>
        <end position="234"/>
    </location>
</feature>
<dbReference type="InterPro" id="IPR006036">
    <property type="entry name" value="K_uptake_TrkA"/>
</dbReference>
<protein>
    <recommendedName>
        <fullName evidence="1">Trk system potassium uptake protein TrkA</fullName>
    </recommendedName>
</protein>
<keyword evidence="2" id="KW-0813">Transport</keyword>
<feature type="domain" description="RCK N-terminal" evidence="8">
    <location>
        <begin position="1"/>
        <end position="119"/>
    </location>
</feature>
<name>A0A368BPJ5_9GAMM</name>
<dbReference type="EMBL" id="QOPD01000001">
    <property type="protein sequence ID" value="RCL39249.1"/>
    <property type="molecule type" value="Genomic_DNA"/>
</dbReference>
<dbReference type="GO" id="GO:0005886">
    <property type="term" value="C:plasma membrane"/>
    <property type="evidence" value="ECO:0007669"/>
    <property type="project" value="InterPro"/>
</dbReference>
<keyword evidence="3" id="KW-0633">Potassium transport</keyword>
<proteinExistence type="predicted"/>
<dbReference type="NCBIfam" id="NF007032">
    <property type="entry name" value="PRK09496.1-4"/>
    <property type="match status" value="1"/>
</dbReference>
<evidence type="ECO:0000313" key="10">
    <source>
        <dbReference type="EMBL" id="RCL39249.1"/>
    </source>
</evidence>